<comment type="caution">
    <text evidence="1">The sequence shown here is derived from an EMBL/GenBank/DDBJ whole genome shotgun (WGS) entry which is preliminary data.</text>
</comment>
<dbReference type="EMBL" id="CAUYUJ010002117">
    <property type="protein sequence ID" value="CAK0799293.1"/>
    <property type="molecule type" value="Genomic_DNA"/>
</dbReference>
<organism evidence="1 2">
    <name type="scientific">Prorocentrum cordatum</name>
    <dbReference type="NCBI Taxonomy" id="2364126"/>
    <lineage>
        <taxon>Eukaryota</taxon>
        <taxon>Sar</taxon>
        <taxon>Alveolata</taxon>
        <taxon>Dinophyceae</taxon>
        <taxon>Prorocentrales</taxon>
        <taxon>Prorocentraceae</taxon>
        <taxon>Prorocentrum</taxon>
    </lineage>
</organism>
<reference evidence="1" key="1">
    <citation type="submission" date="2023-10" db="EMBL/GenBank/DDBJ databases">
        <authorList>
            <person name="Chen Y."/>
            <person name="Shah S."/>
            <person name="Dougan E. K."/>
            <person name="Thang M."/>
            <person name="Chan C."/>
        </authorList>
    </citation>
    <scope>NUCLEOTIDE SEQUENCE [LARGE SCALE GENOMIC DNA]</scope>
</reference>
<proteinExistence type="predicted"/>
<name>A0ABN9Q113_9DINO</name>
<dbReference type="Proteomes" id="UP001189429">
    <property type="component" value="Unassembled WGS sequence"/>
</dbReference>
<gene>
    <name evidence="1" type="ORF">PCOR1329_LOCUS7802</name>
</gene>
<protein>
    <submittedName>
        <fullName evidence="1">Uncharacterized protein</fullName>
    </submittedName>
</protein>
<evidence type="ECO:0000313" key="1">
    <source>
        <dbReference type="EMBL" id="CAK0799293.1"/>
    </source>
</evidence>
<keyword evidence="2" id="KW-1185">Reference proteome</keyword>
<sequence length="381" mass="42793">MIPRLALRTWLGRFNHEDLLPHMTMTDHVYTGCFLATLNPTLCGRVLEAAAKEHDRLSHPCCKIRDAARNSERGSSPKYDWLRVIQNCAATRVEHKSGRVRWNGRWLAHFQNIKPWCHDELRLSFWTPATVYSFVHSGDKFCSSAGQRTDAFGHSVLLTGPKGETYLDAAVQRIVLKANTIGQVTSYGLGDPIVRSAFADLATFTHKVYSEQECPLHALSRAVRARLLESIARRFDMIRHPDCIVEDADCCAGVNGISLGENQRPYDWKRVSLTGRRATRVECKTAQVAWDCTNHTWRASWHGIKEGTHDELQLTVYSPWALRTFIHDGTTGFARCGVQTSVGGSRIVIHGPIGTPDIENSVDAICQKARMAFGAPIWELR</sequence>
<evidence type="ECO:0000313" key="2">
    <source>
        <dbReference type="Proteomes" id="UP001189429"/>
    </source>
</evidence>
<accession>A0ABN9Q113</accession>